<keyword evidence="1 5" id="KW-0245">EGF-like domain</keyword>
<keyword evidence="2" id="KW-0732">Signal</keyword>
<dbReference type="InterPro" id="IPR000742">
    <property type="entry name" value="EGF"/>
</dbReference>
<dbReference type="PROSITE" id="PS00010">
    <property type="entry name" value="ASX_HYDROXYL"/>
    <property type="match status" value="1"/>
</dbReference>
<dbReference type="PROSITE" id="PS01186">
    <property type="entry name" value="EGF_2"/>
    <property type="match status" value="1"/>
</dbReference>
<dbReference type="AlphaFoldDB" id="A0A8C4QSF4"/>
<reference evidence="7" key="2">
    <citation type="submission" date="2025-09" db="UniProtKB">
        <authorList>
            <consortium name="Ensembl"/>
        </authorList>
    </citation>
    <scope>IDENTIFICATION</scope>
</reference>
<dbReference type="PANTHER" id="PTHR24034">
    <property type="entry name" value="EGF-LIKE DOMAIN-CONTAINING PROTEIN"/>
    <property type="match status" value="1"/>
</dbReference>
<dbReference type="Pfam" id="PF07645">
    <property type="entry name" value="EGF_CA"/>
    <property type="match status" value="1"/>
</dbReference>
<dbReference type="InterPro" id="IPR000152">
    <property type="entry name" value="EGF-type_Asp/Asn_hydroxyl_site"/>
</dbReference>
<dbReference type="FunFam" id="2.10.25.10:FF:000038">
    <property type="entry name" value="Fibrillin 2"/>
    <property type="match status" value="1"/>
</dbReference>
<dbReference type="SMART" id="SM00179">
    <property type="entry name" value="EGF_CA"/>
    <property type="match status" value="1"/>
</dbReference>
<dbReference type="CDD" id="cd00054">
    <property type="entry name" value="EGF_CA"/>
    <property type="match status" value="1"/>
</dbReference>
<dbReference type="PROSITE" id="PS50026">
    <property type="entry name" value="EGF_3"/>
    <property type="match status" value="1"/>
</dbReference>
<proteinExistence type="predicted"/>
<evidence type="ECO:0000256" key="4">
    <source>
        <dbReference type="ARBA" id="ARBA00023157"/>
    </source>
</evidence>
<dbReference type="Ensembl" id="ENSEBUT00000020170.1">
    <property type="protein sequence ID" value="ENSEBUP00000019594.1"/>
    <property type="gene ID" value="ENSEBUG00000012170.1"/>
</dbReference>
<evidence type="ECO:0000256" key="2">
    <source>
        <dbReference type="ARBA" id="ARBA00022729"/>
    </source>
</evidence>
<reference evidence="7" key="1">
    <citation type="submission" date="2025-08" db="UniProtKB">
        <authorList>
            <consortium name="Ensembl"/>
        </authorList>
    </citation>
    <scope>IDENTIFICATION</scope>
</reference>
<evidence type="ECO:0000259" key="6">
    <source>
        <dbReference type="PROSITE" id="PS50026"/>
    </source>
</evidence>
<evidence type="ECO:0000256" key="3">
    <source>
        <dbReference type="ARBA" id="ARBA00022737"/>
    </source>
</evidence>
<evidence type="ECO:0000256" key="1">
    <source>
        <dbReference type="ARBA" id="ARBA00022536"/>
    </source>
</evidence>
<dbReference type="SUPFAM" id="SSF57196">
    <property type="entry name" value="EGF/Laminin"/>
    <property type="match status" value="1"/>
</dbReference>
<evidence type="ECO:0000313" key="7">
    <source>
        <dbReference type="Ensembl" id="ENSEBUP00000019594.1"/>
    </source>
</evidence>
<organism evidence="7 8">
    <name type="scientific">Eptatretus burgeri</name>
    <name type="common">Inshore hagfish</name>
    <dbReference type="NCBI Taxonomy" id="7764"/>
    <lineage>
        <taxon>Eukaryota</taxon>
        <taxon>Metazoa</taxon>
        <taxon>Chordata</taxon>
        <taxon>Craniata</taxon>
        <taxon>Vertebrata</taxon>
        <taxon>Cyclostomata</taxon>
        <taxon>Myxini</taxon>
        <taxon>Myxiniformes</taxon>
        <taxon>Myxinidae</taxon>
        <taxon>Eptatretinae</taxon>
        <taxon>Eptatretus</taxon>
    </lineage>
</organism>
<dbReference type="Gene3D" id="2.10.25.10">
    <property type="entry name" value="Laminin"/>
    <property type="match status" value="1"/>
</dbReference>
<keyword evidence="4" id="KW-1015">Disulfide bond</keyword>
<feature type="domain" description="EGF-like" evidence="6">
    <location>
        <begin position="126"/>
        <end position="164"/>
    </location>
</feature>
<accession>A0A8C4QSF4</accession>
<dbReference type="PANTHER" id="PTHR24034:SF89">
    <property type="entry name" value="COMPLEMENT COMPONENT C1Q RECEPTOR"/>
    <property type="match status" value="1"/>
</dbReference>
<dbReference type="OMA" id="DECTDEP"/>
<name>A0A8C4QSF4_EPTBU</name>
<evidence type="ECO:0000313" key="8">
    <source>
        <dbReference type="Proteomes" id="UP000694388"/>
    </source>
</evidence>
<sequence length="172" mass="19046">MKTFRFDIFVNGRVPDITANGEDCMQNFSERSVLMGPGKMFASGPALGSTKSCAKWNHVTTFEQPDAQLPTPPVQTLRVWRNNIEWLSENGYLFITLSATISPDQEYIGGCPHGFHPDNGDLYCADIDECTDEPPPCEHQCLNIHGSFRCSCFTGYHLGGKICPDGCDDETC</sequence>
<dbReference type="InterPro" id="IPR049883">
    <property type="entry name" value="NOTCH1_EGF-like"/>
</dbReference>
<dbReference type="GO" id="GO:0005509">
    <property type="term" value="F:calcium ion binding"/>
    <property type="evidence" value="ECO:0007669"/>
    <property type="project" value="InterPro"/>
</dbReference>
<comment type="caution">
    <text evidence="5">Lacks conserved residue(s) required for the propagation of feature annotation.</text>
</comment>
<dbReference type="Proteomes" id="UP000694388">
    <property type="component" value="Unplaced"/>
</dbReference>
<dbReference type="InterPro" id="IPR018097">
    <property type="entry name" value="EGF_Ca-bd_CS"/>
</dbReference>
<dbReference type="InterPro" id="IPR050751">
    <property type="entry name" value="ECM_structural_protein"/>
</dbReference>
<evidence type="ECO:0000256" key="5">
    <source>
        <dbReference type="PROSITE-ProRule" id="PRU00076"/>
    </source>
</evidence>
<dbReference type="PROSITE" id="PS01187">
    <property type="entry name" value="EGF_CA"/>
    <property type="match status" value="1"/>
</dbReference>
<protein>
    <recommendedName>
        <fullName evidence="6">EGF-like domain-containing protein</fullName>
    </recommendedName>
</protein>
<dbReference type="InterPro" id="IPR001881">
    <property type="entry name" value="EGF-like_Ca-bd_dom"/>
</dbReference>
<keyword evidence="3" id="KW-0677">Repeat</keyword>
<keyword evidence="8" id="KW-1185">Reference proteome</keyword>